<dbReference type="GO" id="GO:0005737">
    <property type="term" value="C:cytoplasm"/>
    <property type="evidence" value="ECO:0007669"/>
    <property type="project" value="TreeGrafter"/>
</dbReference>
<evidence type="ECO:0000256" key="2">
    <source>
        <dbReference type="ARBA" id="ARBA00022982"/>
    </source>
</evidence>
<dbReference type="PROSITE" id="PS00195">
    <property type="entry name" value="GLUTAREDOXIN_1"/>
    <property type="match status" value="1"/>
</dbReference>
<dbReference type="FunFam" id="3.40.30.10:FF:000026">
    <property type="entry name" value="Glutaredoxin 2"/>
    <property type="match status" value="1"/>
</dbReference>
<dbReference type="PROSITE" id="PS51354">
    <property type="entry name" value="GLUTAREDOXIN_2"/>
    <property type="match status" value="1"/>
</dbReference>
<dbReference type="Pfam" id="PF00462">
    <property type="entry name" value="Glutaredoxin"/>
    <property type="match status" value="1"/>
</dbReference>
<dbReference type="PRINTS" id="PR00160">
    <property type="entry name" value="GLUTAREDOXIN"/>
</dbReference>
<dbReference type="InterPro" id="IPR014025">
    <property type="entry name" value="Glutaredoxin_subgr"/>
</dbReference>
<dbReference type="EMBL" id="HBHI01005638">
    <property type="protein sequence ID" value="CAD9659048.1"/>
    <property type="molecule type" value="Transcribed_RNA"/>
</dbReference>
<organism evidence="6">
    <name type="scientific">Eucampia antarctica</name>
    <dbReference type="NCBI Taxonomy" id="49252"/>
    <lineage>
        <taxon>Eukaryota</taxon>
        <taxon>Sar</taxon>
        <taxon>Stramenopiles</taxon>
        <taxon>Ochrophyta</taxon>
        <taxon>Bacillariophyta</taxon>
        <taxon>Mediophyceae</taxon>
        <taxon>Biddulphiophycidae</taxon>
        <taxon>Hemiaulales</taxon>
        <taxon>Hemiaulaceae</taxon>
        <taxon>Eucampia</taxon>
    </lineage>
</organism>
<evidence type="ECO:0000256" key="3">
    <source>
        <dbReference type="ARBA" id="ARBA00023157"/>
    </source>
</evidence>
<proteinExistence type="predicted"/>
<gene>
    <name evidence="6" type="ORF">EANT1437_LOCUS2850</name>
</gene>
<dbReference type="InterPro" id="IPR011767">
    <property type="entry name" value="GLR_AS"/>
</dbReference>
<dbReference type="PANTHER" id="PTHR45694:SF18">
    <property type="entry name" value="GLUTAREDOXIN-1-RELATED"/>
    <property type="match status" value="1"/>
</dbReference>
<dbReference type="InterPro" id="IPR011899">
    <property type="entry name" value="Glutaredoxin_euk/vir"/>
</dbReference>
<evidence type="ECO:0000256" key="1">
    <source>
        <dbReference type="ARBA" id="ARBA00022448"/>
    </source>
</evidence>
<keyword evidence="2" id="KW-0249">Electron transport</keyword>
<dbReference type="CDD" id="cd03419">
    <property type="entry name" value="GRX_GRXh_1_2_like"/>
    <property type="match status" value="1"/>
</dbReference>
<evidence type="ECO:0000313" key="6">
    <source>
        <dbReference type="EMBL" id="CAD9659048.1"/>
    </source>
</evidence>
<keyword evidence="1" id="KW-0813">Transport</keyword>
<dbReference type="SUPFAM" id="SSF52833">
    <property type="entry name" value="Thioredoxin-like"/>
    <property type="match status" value="1"/>
</dbReference>
<keyword evidence="4" id="KW-0676">Redox-active center</keyword>
<dbReference type="InterPro" id="IPR036249">
    <property type="entry name" value="Thioredoxin-like_sf"/>
</dbReference>
<dbReference type="NCBIfam" id="TIGR02180">
    <property type="entry name" value="GRX_euk"/>
    <property type="match status" value="1"/>
</dbReference>
<sequence>MKLSVYTLAMAAACFAVSTTAFAVSRSVAFPLLARGALGASLVSNSRRCNSQDSQTVCQMSSASDFVKQEIANNDVVVFSKSFCPFCKKTKSLLDGMDIDYTALELNQMDDGADIQDALMDLSGQRTVPNVFVKGNHLGGNDDAQKAAKSGALKTMLE</sequence>
<dbReference type="GO" id="GO:0034599">
    <property type="term" value="P:cellular response to oxidative stress"/>
    <property type="evidence" value="ECO:0007669"/>
    <property type="project" value="TreeGrafter"/>
</dbReference>
<dbReference type="PANTHER" id="PTHR45694">
    <property type="entry name" value="GLUTAREDOXIN 2"/>
    <property type="match status" value="1"/>
</dbReference>
<dbReference type="AlphaFoldDB" id="A0A7S2R353"/>
<dbReference type="InterPro" id="IPR002109">
    <property type="entry name" value="Glutaredoxin"/>
</dbReference>
<reference evidence="6" key="1">
    <citation type="submission" date="2021-01" db="EMBL/GenBank/DDBJ databases">
        <authorList>
            <person name="Corre E."/>
            <person name="Pelletier E."/>
            <person name="Niang G."/>
            <person name="Scheremetjew M."/>
            <person name="Finn R."/>
            <person name="Kale V."/>
            <person name="Holt S."/>
            <person name="Cochrane G."/>
            <person name="Meng A."/>
            <person name="Brown T."/>
            <person name="Cohen L."/>
        </authorList>
    </citation>
    <scope>NUCLEOTIDE SEQUENCE</scope>
    <source>
        <strain evidence="6">CCMP1452</strain>
    </source>
</reference>
<evidence type="ECO:0000259" key="5">
    <source>
        <dbReference type="Pfam" id="PF00462"/>
    </source>
</evidence>
<keyword evidence="3" id="KW-1015">Disulfide bond</keyword>
<feature type="domain" description="Glutaredoxin" evidence="5">
    <location>
        <begin position="76"/>
        <end position="137"/>
    </location>
</feature>
<evidence type="ECO:0000256" key="4">
    <source>
        <dbReference type="ARBA" id="ARBA00023284"/>
    </source>
</evidence>
<dbReference type="Gene3D" id="3.40.30.10">
    <property type="entry name" value="Glutaredoxin"/>
    <property type="match status" value="1"/>
</dbReference>
<protein>
    <recommendedName>
        <fullName evidence="5">Glutaredoxin domain-containing protein</fullName>
    </recommendedName>
</protein>
<dbReference type="GO" id="GO:0015038">
    <property type="term" value="F:glutathione disulfide oxidoreductase activity"/>
    <property type="evidence" value="ECO:0007669"/>
    <property type="project" value="TreeGrafter"/>
</dbReference>
<name>A0A7S2R353_9STRA</name>
<accession>A0A7S2R353</accession>